<name>A0A6J5PRQ2_9CAUD</name>
<dbReference type="Gene3D" id="3.30.420.240">
    <property type="match status" value="1"/>
</dbReference>
<evidence type="ECO:0000256" key="1">
    <source>
        <dbReference type="ARBA" id="ARBA00022612"/>
    </source>
</evidence>
<dbReference type="InterPro" id="IPR035421">
    <property type="entry name" value="Terminase_6C"/>
</dbReference>
<proteinExistence type="predicted"/>
<protein>
    <submittedName>
        <fullName evidence="6">Terminase-like family</fullName>
    </submittedName>
</protein>
<reference evidence="6" key="1">
    <citation type="submission" date="2020-05" db="EMBL/GenBank/DDBJ databases">
        <authorList>
            <person name="Chiriac C."/>
            <person name="Salcher M."/>
            <person name="Ghai R."/>
            <person name="Kavagutti S V."/>
        </authorList>
    </citation>
    <scope>NUCLEOTIDE SEQUENCE</scope>
</reference>
<keyword evidence="1" id="KW-1188">Viral release from host cell</keyword>
<keyword evidence="2" id="KW-0547">Nucleotide-binding</keyword>
<accession>A0A6J5PRQ2</accession>
<dbReference type="Gene3D" id="3.40.50.300">
    <property type="entry name" value="P-loop containing nucleotide triphosphate hydrolases"/>
    <property type="match status" value="1"/>
</dbReference>
<evidence type="ECO:0000256" key="3">
    <source>
        <dbReference type="ARBA" id="ARBA00022840"/>
    </source>
</evidence>
<evidence type="ECO:0000256" key="2">
    <source>
        <dbReference type="ARBA" id="ARBA00022741"/>
    </source>
</evidence>
<keyword evidence="4" id="KW-0231">Viral genome packaging</keyword>
<keyword evidence="3" id="KW-0067">ATP-binding</keyword>
<dbReference type="GO" id="GO:0005524">
    <property type="term" value="F:ATP binding"/>
    <property type="evidence" value="ECO:0007669"/>
    <property type="project" value="UniProtKB-KW"/>
</dbReference>
<dbReference type="EMBL" id="LR796852">
    <property type="protein sequence ID" value="CAB4170184.1"/>
    <property type="molecule type" value="Genomic_DNA"/>
</dbReference>
<evidence type="ECO:0000256" key="4">
    <source>
        <dbReference type="ARBA" id="ARBA00023219"/>
    </source>
</evidence>
<evidence type="ECO:0000259" key="5">
    <source>
        <dbReference type="Pfam" id="PF17289"/>
    </source>
</evidence>
<dbReference type="Pfam" id="PF03237">
    <property type="entry name" value="Terminase_6N"/>
    <property type="match status" value="1"/>
</dbReference>
<dbReference type="Pfam" id="PF17289">
    <property type="entry name" value="Terminase_6C"/>
    <property type="match status" value="1"/>
</dbReference>
<dbReference type="InterPro" id="IPR027417">
    <property type="entry name" value="P-loop_NTPase"/>
</dbReference>
<feature type="domain" description="Terminase large subunit gp17-like C-terminal" evidence="5">
    <location>
        <begin position="273"/>
        <end position="421"/>
    </location>
</feature>
<sequence length="463" mass="52426">MLFYLMSESRIIQISPPKPHSVKQNLIMSAFMIPGITEIYVCSGSKFGKSISAAAGIANGIVSKQGALWRWVAPIYEQTKIGFNYCKDMLPPEPITKASAGNLEIYIPDIRSSIKFHHAGNPVSLEGQAVAGYVFDEAAKMKEEVYASAKTTRTVTRGPMLFISTPYGKNWFYRKCMEAKDEMARATFEKRMPTKIFITAPTSDNPFVPRQSIEEARAELPARLFKQYFLAEFVDDGSVFTGYQDCMDGTHIDLFGEHQHWFRNDADECDVVIGADWAKMTDWTVFFAISITHGIPRVVGFERFHRKTYTEAIRNLVRFSRRFKKVEVVYHDKTGVGVAIDDQLAFTDLNYVGINFTNQSKSEMVNRLMTAFEQKQIIIPKWNVLHSELDSFEVKVNATGSMSYNAANGSHDDTICALMLANQAALQYGDRNLEVKFLEDLPRANSTSTLSNYYNNIIDDYDE</sequence>
<evidence type="ECO:0000313" key="6">
    <source>
        <dbReference type="EMBL" id="CAB4170184.1"/>
    </source>
</evidence>
<organism evidence="6">
    <name type="scientific">uncultured Caudovirales phage</name>
    <dbReference type="NCBI Taxonomy" id="2100421"/>
    <lineage>
        <taxon>Viruses</taxon>
        <taxon>Duplodnaviria</taxon>
        <taxon>Heunggongvirae</taxon>
        <taxon>Uroviricota</taxon>
        <taxon>Caudoviricetes</taxon>
        <taxon>Peduoviridae</taxon>
        <taxon>Maltschvirus</taxon>
        <taxon>Maltschvirus maltsch</taxon>
    </lineage>
</organism>
<gene>
    <name evidence="6" type="ORF">UFOVP901_47</name>
</gene>